<dbReference type="Proteomes" id="UP000271087">
    <property type="component" value="Unassembled WGS sequence"/>
</dbReference>
<dbReference type="WBParaSite" id="nOo.2.0.1.t08415-RA">
    <property type="protein sequence ID" value="nOo.2.0.1.t08415-RA"/>
    <property type="gene ID" value="nOo.2.0.1.g08415"/>
</dbReference>
<dbReference type="AlphaFoldDB" id="A0A182EJY0"/>
<evidence type="ECO:0000313" key="5">
    <source>
        <dbReference type="WBParaSite" id="nOo.2.0.1.t08415-RA"/>
    </source>
</evidence>
<keyword evidence="4" id="KW-1185">Reference proteome</keyword>
<reference evidence="3 4" key="2">
    <citation type="submission" date="2018-08" db="EMBL/GenBank/DDBJ databases">
        <authorList>
            <person name="Laetsch R D."/>
            <person name="Stevens L."/>
            <person name="Kumar S."/>
            <person name="Blaxter L. M."/>
        </authorList>
    </citation>
    <scope>NUCLEOTIDE SEQUENCE [LARGE SCALE GENOMIC DNA]</scope>
</reference>
<dbReference type="EMBL" id="UYRW01003508">
    <property type="protein sequence ID" value="VDK89246.1"/>
    <property type="molecule type" value="Genomic_DNA"/>
</dbReference>
<feature type="region of interest" description="Disordered" evidence="1">
    <location>
        <begin position="88"/>
        <end position="121"/>
    </location>
</feature>
<name>A0A182EJY0_ONCOC</name>
<evidence type="ECO:0000313" key="3">
    <source>
        <dbReference type="EMBL" id="VDK89246.1"/>
    </source>
</evidence>
<protein>
    <submittedName>
        <fullName evidence="5">Cadherin_C domain-containing protein</fullName>
    </submittedName>
</protein>
<keyword evidence="2" id="KW-0472">Membrane</keyword>
<organism evidence="5">
    <name type="scientific">Onchocerca ochengi</name>
    <name type="common">Filarial nematode worm</name>
    <dbReference type="NCBI Taxonomy" id="42157"/>
    <lineage>
        <taxon>Eukaryota</taxon>
        <taxon>Metazoa</taxon>
        <taxon>Ecdysozoa</taxon>
        <taxon>Nematoda</taxon>
        <taxon>Chromadorea</taxon>
        <taxon>Rhabditida</taxon>
        <taxon>Spirurina</taxon>
        <taxon>Spiruromorpha</taxon>
        <taxon>Filarioidea</taxon>
        <taxon>Onchocercidae</taxon>
        <taxon>Onchocerca</taxon>
    </lineage>
</organism>
<reference evidence="5" key="1">
    <citation type="submission" date="2016-06" db="UniProtKB">
        <authorList>
            <consortium name="WormBaseParasite"/>
        </authorList>
    </citation>
    <scope>IDENTIFICATION</scope>
</reference>
<accession>A0A182EJY0</accession>
<proteinExistence type="predicted"/>
<feature type="transmembrane region" description="Helical" evidence="2">
    <location>
        <begin position="12"/>
        <end position="34"/>
    </location>
</feature>
<dbReference type="OrthoDB" id="5838148at2759"/>
<evidence type="ECO:0000256" key="1">
    <source>
        <dbReference type="SAM" id="MobiDB-lite"/>
    </source>
</evidence>
<sequence>MYLWFTIITPTTITFITSITGSITIAIVLLTCALRKSKRPYKPGHLPQFMDPNAKEADTYYGMRSTVAFPVKGTEIKRKYDLEEPQARADIESKDVQDREIQSESIPVRGSNKPVGLLYAK</sequence>
<feature type="compositionally biased region" description="Basic and acidic residues" evidence="1">
    <location>
        <begin position="88"/>
        <end position="102"/>
    </location>
</feature>
<evidence type="ECO:0000313" key="4">
    <source>
        <dbReference type="Proteomes" id="UP000271087"/>
    </source>
</evidence>
<keyword evidence="2" id="KW-0812">Transmembrane</keyword>
<gene>
    <name evidence="3" type="ORF">NOO_LOCUS8415</name>
</gene>
<keyword evidence="2" id="KW-1133">Transmembrane helix</keyword>
<evidence type="ECO:0000256" key="2">
    <source>
        <dbReference type="SAM" id="Phobius"/>
    </source>
</evidence>